<dbReference type="InterPro" id="IPR026444">
    <property type="entry name" value="Secre_tail"/>
</dbReference>
<evidence type="ECO:0000313" key="4">
    <source>
        <dbReference type="EMBL" id="SDH05292.1"/>
    </source>
</evidence>
<keyword evidence="5" id="KW-1185">Reference proteome</keyword>
<name>A0A1G7Z949_9FLAO</name>
<dbReference type="Pfam" id="PF18962">
    <property type="entry name" value="Por_Secre_tail"/>
    <property type="match status" value="1"/>
</dbReference>
<dbReference type="Gene3D" id="2.60.120.200">
    <property type="match status" value="1"/>
</dbReference>
<dbReference type="AlphaFoldDB" id="A0A1G7Z949"/>
<sequence>MKKITFFNEHIINKCLVSKTKLFYLLLLICSFSFAQFPTTNLIAQYGFDNGSLVDGANGANFSQHGSASLFVNDRFGTANGALQLNGDDFQRVNLDHDSSYDDISLSFWIKTATNDSNERTIIYDLGGTFNKGYHIYLKDGEINHYSRVNVGANYVVYNITSMDISDDQWHHIAITTHMLISKIYVDGQLVDSTGNPSASSYSNRGFDSNGIVGLARNRSSYPTATSSYRDVIDDILIYDREISAAEITSIGDYNFCVGITNQLFTSNITATNIDVNVPGTQTVDIAYHEVSQPFSSATVVSSVSGGASTTITGTSSETYKVYVRKDCGNGSYSSWSAPLIFKNTGIPTYVNYNATGNNDGSSWSDAYINLNTALDLATSGDHIWVASGNYKPHAFDRSVYFTINKENLKIIGGFNGTETQESEADHVLNTTILSGDLQDNDVNTTDFISSYSNTTRNADNSYHVINITEYGNNLLLEGITVSDAHNNLDAFESGGAIVKYSGVTKLTLKNCIIKDNVSRNGNAGLLAEYDLNGTGILGELNIENCIFSNNMARWATAIYSFVRDDTDANINITNSLFDGNIAGNLNSTTAQGYAGSSAWLRNLSISSSSTLNIDIINSTFVSNNDTGTEQNLNNFSRSTLAISRSNGNAGAINTTVANSIFWGNTATGGLTARSITDLYEQLPTSVNVLNSIDEANFNDAVITNTSNTTNSNPLFTDAANGDFTLTSGSPAVDTGDNSFVFESTDLLGNQRVFNTTVDMGVYEFGAPFLSTNDFQLNENEIKLYPNPTNSILNIEMTQNIKQASVYSILGKEVIKAQNKQIDVSRLSNGVYLIKIEDENGNVSTKRFIKE</sequence>
<dbReference type="InterPro" id="IPR011050">
    <property type="entry name" value="Pectin_lyase_fold/virulence"/>
</dbReference>
<dbReference type="SUPFAM" id="SSF49899">
    <property type="entry name" value="Concanavalin A-like lectins/glucanases"/>
    <property type="match status" value="1"/>
</dbReference>
<dbReference type="GO" id="GO:0005975">
    <property type="term" value="P:carbohydrate metabolic process"/>
    <property type="evidence" value="ECO:0007669"/>
    <property type="project" value="UniProtKB-ARBA"/>
</dbReference>
<dbReference type="InterPro" id="IPR013320">
    <property type="entry name" value="ConA-like_dom_sf"/>
</dbReference>
<gene>
    <name evidence="4" type="ORF">SAMN04489796_1011267</name>
</gene>
<proteinExistence type="predicted"/>
<organism evidence="4 5">
    <name type="scientific">Winogradskyella thalassocola</name>
    <dbReference type="NCBI Taxonomy" id="262004"/>
    <lineage>
        <taxon>Bacteria</taxon>
        <taxon>Pseudomonadati</taxon>
        <taxon>Bacteroidota</taxon>
        <taxon>Flavobacteriia</taxon>
        <taxon>Flavobacteriales</taxon>
        <taxon>Flavobacteriaceae</taxon>
        <taxon>Winogradskyella</taxon>
    </lineage>
</organism>
<protein>
    <submittedName>
        <fullName evidence="4">Por secretion system C-terminal sorting domain-containing protein</fullName>
    </submittedName>
</protein>
<dbReference type="Pfam" id="PF13385">
    <property type="entry name" value="Laminin_G_3"/>
    <property type="match status" value="1"/>
</dbReference>
<feature type="domain" description="Secretion system C-terminal sorting" evidence="3">
    <location>
        <begin position="784"/>
        <end position="848"/>
    </location>
</feature>
<evidence type="ECO:0000256" key="1">
    <source>
        <dbReference type="ARBA" id="ARBA00022729"/>
    </source>
</evidence>
<dbReference type="GO" id="GO:0004553">
    <property type="term" value="F:hydrolase activity, hydrolyzing O-glycosyl compounds"/>
    <property type="evidence" value="ECO:0007669"/>
    <property type="project" value="UniProtKB-ARBA"/>
</dbReference>
<dbReference type="InterPro" id="IPR059226">
    <property type="entry name" value="Choice_anch_Q_dom"/>
</dbReference>
<evidence type="ECO:0000313" key="5">
    <source>
        <dbReference type="Proteomes" id="UP000199492"/>
    </source>
</evidence>
<dbReference type="Gene3D" id="2.160.20.10">
    <property type="entry name" value="Single-stranded right-handed beta-helix, Pectin lyase-like"/>
    <property type="match status" value="1"/>
</dbReference>
<feature type="signal peptide" evidence="2">
    <location>
        <begin position="1"/>
        <end position="35"/>
    </location>
</feature>
<evidence type="ECO:0000259" key="3">
    <source>
        <dbReference type="Pfam" id="PF18962"/>
    </source>
</evidence>
<dbReference type="InterPro" id="IPR012334">
    <property type="entry name" value="Pectin_lyas_fold"/>
</dbReference>
<keyword evidence="1 2" id="KW-0732">Signal</keyword>
<reference evidence="5" key="1">
    <citation type="submission" date="2016-10" db="EMBL/GenBank/DDBJ databases">
        <authorList>
            <person name="Varghese N."/>
            <person name="Submissions S."/>
        </authorList>
    </citation>
    <scope>NUCLEOTIDE SEQUENCE [LARGE SCALE GENOMIC DNA]</scope>
    <source>
        <strain evidence="5">DSM 15363</strain>
    </source>
</reference>
<dbReference type="OrthoDB" id="8901262at2"/>
<dbReference type="RefSeq" id="WP_092466703.1">
    <property type="nucleotide sequence ID" value="NZ_FNCZ01000001.1"/>
</dbReference>
<dbReference type="STRING" id="262004.SAMN04489796_1011267"/>
<dbReference type="EMBL" id="FNCZ01000001">
    <property type="protein sequence ID" value="SDH05292.1"/>
    <property type="molecule type" value="Genomic_DNA"/>
</dbReference>
<accession>A0A1G7Z949</accession>
<evidence type="ECO:0000256" key="2">
    <source>
        <dbReference type="SAM" id="SignalP"/>
    </source>
</evidence>
<feature type="chain" id="PRO_5011752837" evidence="2">
    <location>
        <begin position="36"/>
        <end position="851"/>
    </location>
</feature>
<dbReference type="NCBIfam" id="NF041518">
    <property type="entry name" value="choice_anch_Q"/>
    <property type="match status" value="1"/>
</dbReference>
<dbReference type="SUPFAM" id="SSF51126">
    <property type="entry name" value="Pectin lyase-like"/>
    <property type="match status" value="1"/>
</dbReference>
<dbReference type="Proteomes" id="UP000199492">
    <property type="component" value="Unassembled WGS sequence"/>
</dbReference>
<dbReference type="NCBIfam" id="TIGR04183">
    <property type="entry name" value="Por_Secre_tail"/>
    <property type="match status" value="1"/>
</dbReference>